<dbReference type="PANTHER" id="PTHR11743:SF61">
    <property type="entry name" value="MITOCHONDRIAL OUTER MEMBRANE PROTEIN PORIN 2-LIKE"/>
    <property type="match status" value="1"/>
</dbReference>
<evidence type="ECO:0000256" key="8">
    <source>
        <dbReference type="ARBA" id="ARBA00023136"/>
    </source>
</evidence>
<dbReference type="InterPro" id="IPR027246">
    <property type="entry name" value="Porin_Euk/Tom40"/>
</dbReference>
<dbReference type="AlphaFoldDB" id="A0A2N9E9W4"/>
<dbReference type="GO" id="GO:0046930">
    <property type="term" value="C:pore complex"/>
    <property type="evidence" value="ECO:0007669"/>
    <property type="project" value="UniProtKB-KW"/>
</dbReference>
<organism evidence="9">
    <name type="scientific">Fagus sylvatica</name>
    <name type="common">Beechnut</name>
    <dbReference type="NCBI Taxonomy" id="28930"/>
    <lineage>
        <taxon>Eukaryota</taxon>
        <taxon>Viridiplantae</taxon>
        <taxon>Streptophyta</taxon>
        <taxon>Embryophyta</taxon>
        <taxon>Tracheophyta</taxon>
        <taxon>Spermatophyta</taxon>
        <taxon>Magnoliopsida</taxon>
        <taxon>eudicotyledons</taxon>
        <taxon>Gunneridae</taxon>
        <taxon>Pentapetalae</taxon>
        <taxon>rosids</taxon>
        <taxon>fabids</taxon>
        <taxon>Fagales</taxon>
        <taxon>Fagaceae</taxon>
        <taxon>Fagus</taxon>
    </lineage>
</organism>
<evidence type="ECO:0000256" key="3">
    <source>
        <dbReference type="ARBA" id="ARBA00022448"/>
    </source>
</evidence>
<proteinExistence type="inferred from homology"/>
<keyword evidence="6" id="KW-0406">Ion transport</keyword>
<evidence type="ECO:0008006" key="10">
    <source>
        <dbReference type="Google" id="ProtNLM"/>
    </source>
</evidence>
<evidence type="ECO:0000256" key="7">
    <source>
        <dbReference type="ARBA" id="ARBA00023114"/>
    </source>
</evidence>
<dbReference type="GO" id="GO:0015288">
    <property type="term" value="F:porin activity"/>
    <property type="evidence" value="ECO:0007669"/>
    <property type="project" value="UniProtKB-KW"/>
</dbReference>
<accession>A0A2N9E9W4</accession>
<keyword evidence="8" id="KW-0472">Membrane</keyword>
<evidence type="ECO:0000256" key="1">
    <source>
        <dbReference type="ARBA" id="ARBA00004370"/>
    </source>
</evidence>
<dbReference type="Pfam" id="PF01459">
    <property type="entry name" value="Porin_3"/>
    <property type="match status" value="1"/>
</dbReference>
<dbReference type="CDD" id="cd07306">
    <property type="entry name" value="Porin3_VDAC"/>
    <property type="match status" value="1"/>
</dbReference>
<dbReference type="GO" id="GO:0008308">
    <property type="term" value="F:voltage-gated monoatomic anion channel activity"/>
    <property type="evidence" value="ECO:0007669"/>
    <property type="project" value="InterPro"/>
</dbReference>
<reference evidence="9" key="1">
    <citation type="submission" date="2018-02" db="EMBL/GenBank/DDBJ databases">
        <authorList>
            <person name="Cohen D.B."/>
            <person name="Kent A.D."/>
        </authorList>
    </citation>
    <scope>NUCLEOTIDE SEQUENCE</scope>
</reference>
<dbReference type="InterPro" id="IPR001925">
    <property type="entry name" value="Porin_Euk"/>
</dbReference>
<dbReference type="Gene3D" id="2.40.160.10">
    <property type="entry name" value="Porin"/>
    <property type="match status" value="1"/>
</dbReference>
<dbReference type="EMBL" id="OIVN01000180">
    <property type="protein sequence ID" value="SPC75766.1"/>
    <property type="molecule type" value="Genomic_DNA"/>
</dbReference>
<keyword evidence="7" id="KW-0626">Porin</keyword>
<evidence type="ECO:0000313" key="9">
    <source>
        <dbReference type="EMBL" id="SPC75766.1"/>
    </source>
</evidence>
<evidence type="ECO:0000256" key="4">
    <source>
        <dbReference type="ARBA" id="ARBA00022452"/>
    </source>
</evidence>
<evidence type="ECO:0000256" key="2">
    <source>
        <dbReference type="ARBA" id="ARBA00009624"/>
    </source>
</evidence>
<dbReference type="InterPro" id="IPR023614">
    <property type="entry name" value="Porin_dom_sf"/>
</dbReference>
<dbReference type="PANTHER" id="PTHR11743">
    <property type="entry name" value="VOLTAGE-DEPENDENT ANION-SELECTIVE CHANNEL"/>
    <property type="match status" value="1"/>
</dbReference>
<keyword evidence="3" id="KW-0813">Transport</keyword>
<dbReference type="FunFam" id="2.40.160.10:FF:000003">
    <property type="entry name" value="Outer mitochondrial membrane protein porin"/>
    <property type="match status" value="1"/>
</dbReference>
<keyword evidence="4" id="KW-1134">Transmembrane beta strand</keyword>
<sequence length="277" mass="29160">MSTKGPALFSNLGKKAKDLLNEDYCSDQKFTVTSNTDTGLALSSTVANKGGLSSGDVAAQYKHKNAALGVKVDTASNVSTTFTVTDILPSTKAIASFKFPDYKSGKLEVQYLHEHATFSTAVGLNQSPAVDFSATIGTPSIAFGAEASYLTASGNFAKYNAGVSLTKPDSTASVMLADKGDSLRVSYLHHLSKLNGGAVVGEVSRRFSSNENTLTVGCSCVVDPHTVVKAKLNNHGNLAALLQHEFTHKSFLTISGAFDTKTLEKNPKFGLALSLKP</sequence>
<name>A0A2N9E9W4_FAGSY</name>
<comment type="subcellular location">
    <subcellularLocation>
        <location evidence="1">Membrane</location>
    </subcellularLocation>
</comment>
<gene>
    <name evidence="9" type="ORF">FSB_LOCUS3648</name>
</gene>
<evidence type="ECO:0000256" key="6">
    <source>
        <dbReference type="ARBA" id="ARBA00023065"/>
    </source>
</evidence>
<comment type="similarity">
    <text evidence="2">Belongs to the eukaryotic mitochondrial porin (TC 1.B.8.1) family.</text>
</comment>
<keyword evidence="5" id="KW-0812">Transmembrane</keyword>
<protein>
    <recommendedName>
        <fullName evidence="10">Mitochondrial outer membrane protein porin 2-like</fullName>
    </recommendedName>
</protein>
<dbReference type="GO" id="GO:0005741">
    <property type="term" value="C:mitochondrial outer membrane"/>
    <property type="evidence" value="ECO:0007669"/>
    <property type="project" value="InterPro"/>
</dbReference>
<evidence type="ECO:0000256" key="5">
    <source>
        <dbReference type="ARBA" id="ARBA00022692"/>
    </source>
</evidence>